<gene>
    <name evidence="2" type="ORF">HAT86_08830</name>
</gene>
<feature type="domain" description="Phage tail assembly chaperone-like" evidence="1">
    <location>
        <begin position="97"/>
        <end position="155"/>
    </location>
</feature>
<keyword evidence="3" id="KW-1185">Reference proteome</keyword>
<sequence length="155" mass="17308">MYVKAEGDTVVRYPYSLSTLAQDHPQVSFPRAFSAEMLAGFGVYPVEEAPAPDHDPVTQNAVLRQAPERIAGAWTLYWDVTAKTKVEAQHYRDRTAAEQRAARDAALSACDWVIVKHLEAGSPVPDAWVEYRQALRDLPAQPGFPFTLTWPVEPE</sequence>
<organism evidence="2 3">
    <name type="scientific">Roseovarius gahaiensis</name>
    <dbReference type="NCBI Taxonomy" id="2716691"/>
    <lineage>
        <taxon>Bacteria</taxon>
        <taxon>Pseudomonadati</taxon>
        <taxon>Pseudomonadota</taxon>
        <taxon>Alphaproteobacteria</taxon>
        <taxon>Rhodobacterales</taxon>
        <taxon>Roseobacteraceae</taxon>
        <taxon>Roseovarius</taxon>
    </lineage>
</organism>
<dbReference type="InterPro" id="IPR031893">
    <property type="entry name" value="Phage_tail_APC"/>
</dbReference>
<accession>A0A967EJF9</accession>
<dbReference type="RefSeq" id="WP_167196009.1">
    <property type="nucleotide sequence ID" value="NZ_JAAORB010000013.1"/>
</dbReference>
<evidence type="ECO:0000313" key="3">
    <source>
        <dbReference type="Proteomes" id="UP000639775"/>
    </source>
</evidence>
<evidence type="ECO:0000313" key="2">
    <source>
        <dbReference type="EMBL" id="NHQ74567.1"/>
    </source>
</evidence>
<dbReference type="Proteomes" id="UP000639775">
    <property type="component" value="Unassembled WGS sequence"/>
</dbReference>
<dbReference type="AlphaFoldDB" id="A0A967EJF9"/>
<proteinExistence type="predicted"/>
<comment type="caution">
    <text evidence="2">The sequence shown here is derived from an EMBL/GenBank/DDBJ whole genome shotgun (WGS) entry which is preliminary data.</text>
</comment>
<reference evidence="2" key="1">
    <citation type="submission" date="2020-03" db="EMBL/GenBank/DDBJ databases">
        <title>Roseovarius gahaiensis sp. nov., isolated from Gahai Saline Lake, China.</title>
        <authorList>
            <person name="Sun X."/>
        </authorList>
    </citation>
    <scope>NUCLEOTIDE SEQUENCE</scope>
    <source>
        <strain evidence="2">GH877</strain>
    </source>
</reference>
<dbReference type="Pfam" id="PF16778">
    <property type="entry name" value="Phage_tail_APC"/>
    <property type="match status" value="1"/>
</dbReference>
<evidence type="ECO:0000259" key="1">
    <source>
        <dbReference type="Pfam" id="PF16778"/>
    </source>
</evidence>
<protein>
    <recommendedName>
        <fullName evidence="1">Phage tail assembly chaperone-like domain-containing protein</fullName>
    </recommendedName>
</protein>
<dbReference type="EMBL" id="JAAORB010000013">
    <property type="protein sequence ID" value="NHQ74567.1"/>
    <property type="molecule type" value="Genomic_DNA"/>
</dbReference>
<name>A0A967EJF9_9RHOB</name>
<dbReference type="Gene3D" id="6.10.140.1310">
    <property type="match status" value="1"/>
</dbReference>